<dbReference type="InterPro" id="IPR006674">
    <property type="entry name" value="HD_domain"/>
</dbReference>
<keyword evidence="1" id="KW-1133">Transmembrane helix</keyword>
<keyword evidence="1" id="KW-0472">Membrane</keyword>
<feature type="transmembrane region" description="Helical" evidence="1">
    <location>
        <begin position="411"/>
        <end position="427"/>
    </location>
</feature>
<dbReference type="Pfam" id="PF01966">
    <property type="entry name" value="HD"/>
    <property type="match status" value="1"/>
</dbReference>
<feature type="transmembrane region" description="Helical" evidence="1">
    <location>
        <begin position="363"/>
        <end position="381"/>
    </location>
</feature>
<gene>
    <name evidence="3" type="ORF">IAA97_06850</name>
</gene>
<feature type="transmembrane region" description="Helical" evidence="1">
    <location>
        <begin position="388"/>
        <end position="405"/>
    </location>
</feature>
<dbReference type="CDD" id="cd00077">
    <property type="entry name" value="HDc"/>
    <property type="match status" value="1"/>
</dbReference>
<dbReference type="InterPro" id="IPR011624">
    <property type="entry name" value="Metal-dep_PHydrolase_7TM_extra"/>
</dbReference>
<evidence type="ECO:0000313" key="3">
    <source>
        <dbReference type="EMBL" id="MBO8436680.1"/>
    </source>
</evidence>
<accession>A0A9D9E0Z6</accession>
<sequence>MKDRLVSECLRAFSKRQRMILFFLMALTVFLGLLFPLLLSADPQSVMPLSREYRPGELSDEDVIAPSDFSYIDDEATAEGTAEAARSVLPQFYYSISESMAIRERAEAFCQAVLVSGAEAFLSEEGIKDQESVGKRIDETLEGDKPLLSSLIRECVNYLIDEGVFSAEDLNEALSGGYTAVEIEETGLPFRYAGKSRNISSIIVSGESYEAISLMASGRYPDLPSAYSSLVSDAVSLLVTANVFYDPVLTTSLREEKAATVPPVLVEIHRGDYIIQRDTVVTEQQLRTVQRIYDAAVVSISFQRAMGYLVFLIFMTLILIYLLFFFIKYRYRLSLYTTIFLVGIDITLVLSFLFSRFLPEEGVHYIDPFLPLILMPSLASSITGRRRVGFSVALLLSAFVSIYPGSRAFSFFYFIAVIECCLMFIRFGSERIDIIYQTLFSSLSAAGVTVLVSFIYDLDFQIVFTSAIASALNVVFSYILISIVLPVVEKIFNIPTAFRLHELSFTDTPTLNRLSQVAPGTFNHSKNVSEMAYDACKAINANADLARVGGLYHDIGKAEHPEYFIENQTGKNAHDEINKTLSAAIIKSHVKLGVEKAKEIGLPQEVIDIISEHHGNDLIKYFYNEAVREAKENRSSMVSEEDFRYNGHIPQTVESAVVMLADCTEAATRTMKNPNHQKYEKFISNIIIDKMNYKQLNNSQLTINDLDKIKESFIHYLLGRDHQRIEYGKE</sequence>
<feature type="transmembrane region" description="Helical" evidence="1">
    <location>
        <begin position="333"/>
        <end position="357"/>
    </location>
</feature>
<dbReference type="SUPFAM" id="SSF109604">
    <property type="entry name" value="HD-domain/PDEase-like"/>
    <property type="match status" value="1"/>
</dbReference>
<feature type="domain" description="HD" evidence="2">
    <location>
        <begin position="521"/>
        <end position="667"/>
    </location>
</feature>
<dbReference type="PANTHER" id="PTHR36442">
    <property type="entry name" value="CYCLIC-DI-AMP PHOSPHODIESTERASE PGPH"/>
    <property type="match status" value="1"/>
</dbReference>
<feature type="transmembrane region" description="Helical" evidence="1">
    <location>
        <begin position="305"/>
        <end position="326"/>
    </location>
</feature>
<dbReference type="Pfam" id="PF07698">
    <property type="entry name" value="7TM-7TMR_HD"/>
    <property type="match status" value="1"/>
</dbReference>
<feature type="transmembrane region" description="Helical" evidence="1">
    <location>
        <begin position="434"/>
        <end position="456"/>
    </location>
</feature>
<dbReference type="InterPro" id="IPR011621">
    <property type="entry name" value="Metal-dep_PHydrolase_7TM_intra"/>
</dbReference>
<protein>
    <submittedName>
        <fullName evidence="3">HDIG domain-containing protein</fullName>
    </submittedName>
</protein>
<dbReference type="EMBL" id="JADIMT010000080">
    <property type="protein sequence ID" value="MBO8436680.1"/>
    <property type="molecule type" value="Genomic_DNA"/>
</dbReference>
<dbReference type="SMART" id="SM00471">
    <property type="entry name" value="HDc"/>
    <property type="match status" value="1"/>
</dbReference>
<keyword evidence="1" id="KW-0812">Transmembrane</keyword>
<dbReference type="AlphaFoldDB" id="A0A9D9E0Z6"/>
<dbReference type="Gene3D" id="1.10.3210.10">
    <property type="entry name" value="Hypothetical protein af1432"/>
    <property type="match status" value="1"/>
</dbReference>
<feature type="transmembrane region" description="Helical" evidence="1">
    <location>
        <begin position="462"/>
        <end position="488"/>
    </location>
</feature>
<dbReference type="InterPro" id="IPR003607">
    <property type="entry name" value="HD/PDEase_dom"/>
</dbReference>
<comment type="caution">
    <text evidence="3">The sequence shown here is derived from an EMBL/GenBank/DDBJ whole genome shotgun (WGS) entry which is preliminary data.</text>
</comment>
<evidence type="ECO:0000313" key="4">
    <source>
        <dbReference type="Proteomes" id="UP000823615"/>
    </source>
</evidence>
<dbReference type="InterPro" id="IPR006675">
    <property type="entry name" value="HDIG_dom"/>
</dbReference>
<organism evidence="3 4">
    <name type="scientific">Candidatus Ornithospirochaeta stercoripullorum</name>
    <dbReference type="NCBI Taxonomy" id="2840899"/>
    <lineage>
        <taxon>Bacteria</taxon>
        <taxon>Pseudomonadati</taxon>
        <taxon>Spirochaetota</taxon>
        <taxon>Spirochaetia</taxon>
        <taxon>Spirochaetales</taxon>
        <taxon>Spirochaetaceae</taxon>
        <taxon>Spirochaetaceae incertae sedis</taxon>
        <taxon>Candidatus Ornithospirochaeta</taxon>
    </lineage>
</organism>
<dbReference type="PANTHER" id="PTHR36442:SF1">
    <property type="entry name" value="CYCLIC-DI-AMP PHOSPHODIESTERASE PGPH"/>
    <property type="match status" value="1"/>
</dbReference>
<dbReference type="PROSITE" id="PS51831">
    <property type="entry name" value="HD"/>
    <property type="match status" value="1"/>
</dbReference>
<dbReference type="NCBIfam" id="TIGR00277">
    <property type="entry name" value="HDIG"/>
    <property type="match status" value="1"/>
</dbReference>
<dbReference type="Proteomes" id="UP000823615">
    <property type="component" value="Unassembled WGS sequence"/>
</dbReference>
<proteinExistence type="predicted"/>
<name>A0A9D9E0Z6_9SPIO</name>
<reference evidence="3" key="2">
    <citation type="journal article" date="2021" name="PeerJ">
        <title>Extensive microbial diversity within the chicken gut microbiome revealed by metagenomics and culture.</title>
        <authorList>
            <person name="Gilroy R."/>
            <person name="Ravi A."/>
            <person name="Getino M."/>
            <person name="Pursley I."/>
            <person name="Horton D.L."/>
            <person name="Alikhan N.F."/>
            <person name="Baker D."/>
            <person name="Gharbi K."/>
            <person name="Hall N."/>
            <person name="Watson M."/>
            <person name="Adriaenssens E.M."/>
            <person name="Foster-Nyarko E."/>
            <person name="Jarju S."/>
            <person name="Secka A."/>
            <person name="Antonio M."/>
            <person name="Oren A."/>
            <person name="Chaudhuri R.R."/>
            <person name="La Ragione R."/>
            <person name="Hildebrand F."/>
            <person name="Pallen M.J."/>
        </authorList>
    </citation>
    <scope>NUCLEOTIDE SEQUENCE</scope>
    <source>
        <strain evidence="3">7293</strain>
    </source>
</reference>
<dbReference type="InterPro" id="IPR052722">
    <property type="entry name" value="PgpH_phosphodiesterase"/>
</dbReference>
<evidence type="ECO:0000259" key="2">
    <source>
        <dbReference type="PROSITE" id="PS51831"/>
    </source>
</evidence>
<evidence type="ECO:0000256" key="1">
    <source>
        <dbReference type="SAM" id="Phobius"/>
    </source>
</evidence>
<reference evidence="3" key="1">
    <citation type="submission" date="2020-10" db="EMBL/GenBank/DDBJ databases">
        <authorList>
            <person name="Gilroy R."/>
        </authorList>
    </citation>
    <scope>NUCLEOTIDE SEQUENCE</scope>
    <source>
        <strain evidence="3">7293</strain>
    </source>
</reference>
<dbReference type="Pfam" id="PF07697">
    <property type="entry name" value="7TMR-HDED"/>
    <property type="match status" value="1"/>
</dbReference>